<comment type="caution">
    <text evidence="1">The sequence shown here is derived from an EMBL/GenBank/DDBJ whole genome shotgun (WGS) entry which is preliminary data.</text>
</comment>
<proteinExistence type="predicted"/>
<name>A0A246WR27_9BURK</name>
<dbReference type="Proteomes" id="UP000197596">
    <property type="component" value="Unassembled WGS sequence"/>
</dbReference>
<evidence type="ECO:0000313" key="2">
    <source>
        <dbReference type="Proteomes" id="UP000197596"/>
    </source>
</evidence>
<dbReference type="RefSeq" id="WP_088751304.1">
    <property type="nucleotide sequence ID" value="NZ_NJGU01000006.1"/>
</dbReference>
<protein>
    <submittedName>
        <fullName evidence="1">Uncharacterized protein</fullName>
    </submittedName>
</protein>
<evidence type="ECO:0000313" key="1">
    <source>
        <dbReference type="EMBL" id="OWY28824.1"/>
    </source>
</evidence>
<reference evidence="1 2" key="1">
    <citation type="submission" date="2017-06" db="EMBL/GenBank/DDBJ databases">
        <title>Herbaspirillum phytohormonus sp. nov., isolated from the root nodule of Robinia pseudoacacia in lead-zinc mine.</title>
        <authorList>
            <person name="Fan M."/>
            <person name="Lin Y."/>
        </authorList>
    </citation>
    <scope>NUCLEOTIDE SEQUENCE [LARGE SCALE GENOMIC DNA]</scope>
    <source>
        <strain evidence="1 2">HZ10</strain>
    </source>
</reference>
<gene>
    <name evidence="1" type="ORF">CEJ42_12690</name>
</gene>
<dbReference type="EMBL" id="NJGU01000006">
    <property type="protein sequence ID" value="OWY28824.1"/>
    <property type="molecule type" value="Genomic_DNA"/>
</dbReference>
<organism evidence="1 2">
    <name type="scientific">Herbaspirillum robiniae</name>
    <dbReference type="NCBI Taxonomy" id="2014887"/>
    <lineage>
        <taxon>Bacteria</taxon>
        <taxon>Pseudomonadati</taxon>
        <taxon>Pseudomonadota</taxon>
        <taxon>Betaproteobacteria</taxon>
        <taxon>Burkholderiales</taxon>
        <taxon>Oxalobacteraceae</taxon>
        <taxon>Herbaspirillum</taxon>
    </lineage>
</organism>
<sequence>MTAFLYEHKTNDAEFIYRLWYSHHAEGWAVDSAQILRRGETLLPKRPLKGTHLDASGAIAYGVRWCETISAYLEAQDFSTDEWAERLLEGTKTKN</sequence>
<dbReference type="AlphaFoldDB" id="A0A246WR27"/>
<accession>A0A246WR27</accession>